<evidence type="ECO:0000256" key="2">
    <source>
        <dbReference type="ARBA" id="ARBA00022475"/>
    </source>
</evidence>
<feature type="domain" description="VTT" evidence="7">
    <location>
        <begin position="65"/>
        <end position="180"/>
    </location>
</feature>
<proteinExistence type="inferred from homology"/>
<sequence length="189" mass="20655">MQWLKRHARLLAVLSFTATILLVVHITGIREHFGLDVIRAQFESHLISGTATFVLLFALGNLIQIPGWIFLAAAVLSLGQVWGAAVTYVAAVLSCTLVFVLIRCLGGSALRKIDNRLARSLLTRLDKQPIRSQFLLRTLFQTAPALNYALALSGVGLGHYVLGLLAGLPLPIVLYSVFFDYLAMALDLI</sequence>
<keyword evidence="9" id="KW-1185">Reference proteome</keyword>
<dbReference type="PANTHER" id="PTHR12677:SF59">
    <property type="entry name" value="GOLGI APPARATUS MEMBRANE PROTEIN TVP38-RELATED"/>
    <property type="match status" value="1"/>
</dbReference>
<protein>
    <recommendedName>
        <fullName evidence="6">TVP38/TMEM64 family membrane protein</fullName>
    </recommendedName>
</protein>
<comment type="similarity">
    <text evidence="6">Belongs to the TVP38/TMEM64 family.</text>
</comment>
<name>A0A2U8GUW6_9RHOO</name>
<dbReference type="PANTHER" id="PTHR12677">
    <property type="entry name" value="GOLGI APPARATUS MEMBRANE PROTEIN TVP38-RELATED"/>
    <property type="match status" value="1"/>
</dbReference>
<comment type="caution">
    <text evidence="6">Lacks conserved residue(s) required for the propagation of feature annotation.</text>
</comment>
<evidence type="ECO:0000256" key="1">
    <source>
        <dbReference type="ARBA" id="ARBA00004651"/>
    </source>
</evidence>
<dbReference type="Proteomes" id="UP000244930">
    <property type="component" value="Chromosome"/>
</dbReference>
<dbReference type="AlphaFoldDB" id="A0A2U8GUW6"/>
<dbReference type="KEGG" id="acom:CEW83_03410"/>
<evidence type="ECO:0000259" key="7">
    <source>
        <dbReference type="Pfam" id="PF09335"/>
    </source>
</evidence>
<dbReference type="GO" id="GO:0005886">
    <property type="term" value="C:plasma membrane"/>
    <property type="evidence" value="ECO:0007669"/>
    <property type="project" value="UniProtKB-SubCell"/>
</dbReference>
<keyword evidence="3 6" id="KW-0812">Transmembrane</keyword>
<accession>A0A2U8GUW6</accession>
<evidence type="ECO:0000256" key="5">
    <source>
        <dbReference type="ARBA" id="ARBA00023136"/>
    </source>
</evidence>
<dbReference type="EMBL" id="CP022187">
    <property type="protein sequence ID" value="AWI77472.1"/>
    <property type="molecule type" value="Genomic_DNA"/>
</dbReference>
<keyword evidence="5 6" id="KW-0472">Membrane</keyword>
<evidence type="ECO:0000313" key="8">
    <source>
        <dbReference type="EMBL" id="AWI77472.1"/>
    </source>
</evidence>
<evidence type="ECO:0000256" key="4">
    <source>
        <dbReference type="ARBA" id="ARBA00022989"/>
    </source>
</evidence>
<keyword evidence="2 6" id="KW-1003">Cell membrane</keyword>
<reference evidence="8 9" key="1">
    <citation type="submission" date="2017-06" db="EMBL/GenBank/DDBJ databases">
        <title>Azoarcus.</title>
        <authorList>
            <person name="Woo J.-H."/>
            <person name="Kim H.-S."/>
        </authorList>
    </citation>
    <scope>NUCLEOTIDE SEQUENCE [LARGE SCALE GENOMIC DNA]</scope>
    <source>
        <strain evidence="8 9">TSPY31</strain>
    </source>
</reference>
<keyword evidence="4 6" id="KW-1133">Transmembrane helix</keyword>
<feature type="transmembrane region" description="Helical" evidence="6">
    <location>
        <begin position="160"/>
        <end position="183"/>
    </location>
</feature>
<dbReference type="Pfam" id="PF09335">
    <property type="entry name" value="VTT_dom"/>
    <property type="match status" value="1"/>
</dbReference>
<evidence type="ECO:0000313" key="9">
    <source>
        <dbReference type="Proteomes" id="UP000244930"/>
    </source>
</evidence>
<organism evidence="8 9">
    <name type="scientific">Parazoarcus communis</name>
    <dbReference type="NCBI Taxonomy" id="41977"/>
    <lineage>
        <taxon>Bacteria</taxon>
        <taxon>Pseudomonadati</taxon>
        <taxon>Pseudomonadota</taxon>
        <taxon>Betaproteobacteria</taxon>
        <taxon>Rhodocyclales</taxon>
        <taxon>Zoogloeaceae</taxon>
        <taxon>Parazoarcus</taxon>
    </lineage>
</organism>
<gene>
    <name evidence="8" type="ORF">CEW83_03410</name>
</gene>
<feature type="transmembrane region" description="Helical" evidence="6">
    <location>
        <begin position="42"/>
        <end position="60"/>
    </location>
</feature>
<evidence type="ECO:0000256" key="3">
    <source>
        <dbReference type="ARBA" id="ARBA00022692"/>
    </source>
</evidence>
<evidence type="ECO:0000256" key="6">
    <source>
        <dbReference type="RuleBase" id="RU366058"/>
    </source>
</evidence>
<dbReference type="InterPro" id="IPR032816">
    <property type="entry name" value="VTT_dom"/>
</dbReference>
<comment type="subcellular location">
    <subcellularLocation>
        <location evidence="1 6">Cell membrane</location>
        <topology evidence="1 6">Multi-pass membrane protein</topology>
    </subcellularLocation>
</comment>
<dbReference type="InterPro" id="IPR015414">
    <property type="entry name" value="TMEM64"/>
</dbReference>